<reference evidence="10 11" key="1">
    <citation type="journal article" date="2013" name="Science">
        <title>Genomic diversity and evolution of the head crest in the rock pigeon.</title>
        <authorList>
            <person name="Shapiro M.D."/>
            <person name="Kronenberg Z."/>
            <person name="Li C."/>
            <person name="Domyan E.T."/>
            <person name="Pan H."/>
            <person name="Campbell M."/>
            <person name="Tan H."/>
            <person name="Huff C.D."/>
            <person name="Hu H."/>
            <person name="Vickrey A.I."/>
            <person name="Nielsen S.C."/>
            <person name="Stringham S.A."/>
            <person name="Hu H."/>
            <person name="Willerslev E."/>
            <person name="Gilbert M.T."/>
            <person name="Yandell M."/>
            <person name="Zhang G."/>
            <person name="Wang J."/>
        </authorList>
    </citation>
    <scope>NUCLEOTIDE SEQUENCE [LARGE SCALE GENOMIC DNA]</scope>
    <source>
        <tissue evidence="10">Blood</tissue>
    </source>
</reference>
<dbReference type="AlphaFoldDB" id="A0A2I0LQY6"/>
<comment type="caution">
    <text evidence="10">The sequence shown here is derived from an EMBL/GenBank/DDBJ whole genome shotgun (WGS) entry which is preliminary data.</text>
</comment>
<evidence type="ECO:0000256" key="1">
    <source>
        <dbReference type="ARBA" id="ARBA00004221"/>
    </source>
</evidence>
<sequence>MAAFLSLVQLLFIGTLIVPAYSETERCGWLLNATASDFTLSTLPTAYQANTTYLVTIRDNRKASDSTDVINYFLQAVSPENASTGEWKVADKENCSDIDTAILNVTQQAANWTSSVSNISSVEIRAYIVFADRSAVFKAVTLNKAPETTTLPTSTTHNSVPVVQSSSFFIAVIQLPLLLVTSRLLS</sequence>
<dbReference type="InParanoid" id="A0A2I0LQY6"/>
<dbReference type="GO" id="GO:0035313">
    <property type="term" value="P:wound healing, spreading of epidermal cells"/>
    <property type="evidence" value="ECO:0007669"/>
    <property type="project" value="TreeGrafter"/>
</dbReference>
<name>A0A2I0LQY6_COLLI</name>
<dbReference type="GO" id="GO:0001953">
    <property type="term" value="P:negative regulation of cell-matrix adhesion"/>
    <property type="evidence" value="ECO:0007669"/>
    <property type="project" value="TreeGrafter"/>
</dbReference>
<protein>
    <recommendedName>
        <fullName evidence="2">Placenta-expressed transcript 1 protein</fullName>
    </recommendedName>
</protein>
<gene>
    <name evidence="10" type="ORF">A306_00000220</name>
</gene>
<evidence type="ECO:0000256" key="9">
    <source>
        <dbReference type="SAM" id="SignalP"/>
    </source>
</evidence>
<comment type="function">
    <text evidence="8">Modulates leading keratinocyte migration and cellular adhesion to matrix proteins during a wound-healing response and promotes wound repair. May play a role during trichilemmal differentiation of the hair follicle.</text>
</comment>
<keyword evidence="7" id="KW-0325">Glycoprotein</keyword>
<dbReference type="GO" id="GO:0030154">
    <property type="term" value="P:cell differentiation"/>
    <property type="evidence" value="ECO:0007669"/>
    <property type="project" value="UniProtKB-KW"/>
</dbReference>
<keyword evidence="3" id="KW-1003">Cell membrane</keyword>
<dbReference type="GO" id="GO:0030335">
    <property type="term" value="P:positive regulation of cell migration"/>
    <property type="evidence" value="ECO:0007669"/>
    <property type="project" value="TreeGrafter"/>
</dbReference>
<evidence type="ECO:0000256" key="8">
    <source>
        <dbReference type="ARBA" id="ARBA00024756"/>
    </source>
</evidence>
<evidence type="ECO:0000256" key="6">
    <source>
        <dbReference type="ARBA" id="ARBA00023136"/>
    </source>
</evidence>
<evidence type="ECO:0000256" key="5">
    <source>
        <dbReference type="ARBA" id="ARBA00022782"/>
    </source>
</evidence>
<comment type="subcellular location">
    <subcellularLocation>
        <location evidence="1">Apical cell membrane</location>
    </subcellularLocation>
</comment>
<keyword evidence="6" id="KW-0472">Membrane</keyword>
<evidence type="ECO:0000313" key="10">
    <source>
        <dbReference type="EMBL" id="PKK19839.1"/>
    </source>
</evidence>
<proteinExistence type="predicted"/>
<dbReference type="InterPro" id="IPR026184">
    <property type="entry name" value="PLET1"/>
</dbReference>
<accession>A0A2I0LQY6</accession>
<evidence type="ECO:0000313" key="11">
    <source>
        <dbReference type="Proteomes" id="UP000053872"/>
    </source>
</evidence>
<feature type="chain" id="PRO_5014120896" description="Placenta-expressed transcript 1 protein" evidence="9">
    <location>
        <begin position="23"/>
        <end position="186"/>
    </location>
</feature>
<keyword evidence="5" id="KW-0221">Differentiation</keyword>
<keyword evidence="4 9" id="KW-0732">Signal</keyword>
<evidence type="ECO:0000256" key="2">
    <source>
        <dbReference type="ARBA" id="ARBA00014036"/>
    </source>
</evidence>
<feature type="signal peptide" evidence="9">
    <location>
        <begin position="1"/>
        <end position="22"/>
    </location>
</feature>
<dbReference type="GO" id="GO:0016324">
    <property type="term" value="C:apical plasma membrane"/>
    <property type="evidence" value="ECO:0007669"/>
    <property type="project" value="UniProtKB-SubCell"/>
</dbReference>
<evidence type="ECO:0000256" key="7">
    <source>
        <dbReference type="ARBA" id="ARBA00023180"/>
    </source>
</evidence>
<dbReference type="PANTHER" id="PTHR22527">
    <property type="entry name" value="PLACENTA-EXPRESSED TRANSCRIPT 1 PROTEIN"/>
    <property type="match status" value="1"/>
</dbReference>
<keyword evidence="11" id="KW-1185">Reference proteome</keyword>
<evidence type="ECO:0000256" key="4">
    <source>
        <dbReference type="ARBA" id="ARBA00022729"/>
    </source>
</evidence>
<evidence type="ECO:0000256" key="3">
    <source>
        <dbReference type="ARBA" id="ARBA00022475"/>
    </source>
</evidence>
<dbReference type="GO" id="GO:0009897">
    <property type="term" value="C:external side of plasma membrane"/>
    <property type="evidence" value="ECO:0007669"/>
    <property type="project" value="TreeGrafter"/>
</dbReference>
<organism evidence="10 11">
    <name type="scientific">Columba livia</name>
    <name type="common">Rock dove</name>
    <dbReference type="NCBI Taxonomy" id="8932"/>
    <lineage>
        <taxon>Eukaryota</taxon>
        <taxon>Metazoa</taxon>
        <taxon>Chordata</taxon>
        <taxon>Craniata</taxon>
        <taxon>Vertebrata</taxon>
        <taxon>Euteleostomi</taxon>
        <taxon>Archelosauria</taxon>
        <taxon>Archosauria</taxon>
        <taxon>Dinosauria</taxon>
        <taxon>Saurischia</taxon>
        <taxon>Theropoda</taxon>
        <taxon>Coelurosauria</taxon>
        <taxon>Aves</taxon>
        <taxon>Neognathae</taxon>
        <taxon>Neoaves</taxon>
        <taxon>Columbimorphae</taxon>
        <taxon>Columbiformes</taxon>
        <taxon>Columbidae</taxon>
        <taxon>Columba</taxon>
    </lineage>
</organism>
<dbReference type="Proteomes" id="UP000053872">
    <property type="component" value="Unassembled WGS sequence"/>
</dbReference>
<dbReference type="EMBL" id="AKCR02000134">
    <property type="protein sequence ID" value="PKK19839.1"/>
    <property type="molecule type" value="Genomic_DNA"/>
</dbReference>
<dbReference type="PANTHER" id="PTHR22527:SF2">
    <property type="entry name" value="PLACENTA-EXPRESSED TRANSCRIPT 1 PROTEIN"/>
    <property type="match status" value="1"/>
</dbReference>